<dbReference type="EMBL" id="RSAS01000474">
    <property type="protein sequence ID" value="RRR71086.1"/>
    <property type="molecule type" value="Genomic_DNA"/>
</dbReference>
<feature type="transmembrane region" description="Helical" evidence="1">
    <location>
        <begin position="49"/>
        <end position="70"/>
    </location>
</feature>
<feature type="transmembrane region" description="Helical" evidence="1">
    <location>
        <begin position="76"/>
        <end position="96"/>
    </location>
</feature>
<evidence type="ECO:0000313" key="3">
    <source>
        <dbReference type="Proteomes" id="UP000280307"/>
    </source>
</evidence>
<protein>
    <submittedName>
        <fullName evidence="2">Uncharacterized protein</fullName>
    </submittedName>
</protein>
<accession>A0A426TYP3</accession>
<name>A0A426TYP3_9CHLR</name>
<dbReference type="Proteomes" id="UP000280307">
    <property type="component" value="Unassembled WGS sequence"/>
</dbReference>
<sequence>MNETQLLTAQEQRVGRRLGLEPYYTLEAYDDANLHLASRPNANHAVGRLTIGGGFTLMILGLALALSGIASAASGAGFGVAALAAAIAGLMGSFGYQRMLGGYAILTTENRIVCDRSAGTVTFWQKSNVGRARAQRLFFAQISGLRLRRRPLATGWPLRRMVPIVALELLVDNQIWVIDSAADAEALRPVAEGFATLLERPFQR</sequence>
<dbReference type="AlphaFoldDB" id="A0A426TYP3"/>
<gene>
    <name evidence="2" type="ORF">EI684_12055</name>
</gene>
<keyword evidence="1" id="KW-1133">Transmembrane helix</keyword>
<keyword evidence="1" id="KW-0472">Membrane</keyword>
<keyword evidence="1" id="KW-0812">Transmembrane</keyword>
<organism evidence="2 3">
    <name type="scientific">Candidatus Viridilinea halotolerans</name>
    <dbReference type="NCBI Taxonomy" id="2491704"/>
    <lineage>
        <taxon>Bacteria</taxon>
        <taxon>Bacillati</taxon>
        <taxon>Chloroflexota</taxon>
        <taxon>Chloroflexia</taxon>
        <taxon>Chloroflexales</taxon>
        <taxon>Chloroflexineae</taxon>
        <taxon>Oscillochloridaceae</taxon>
        <taxon>Candidatus Viridilinea</taxon>
    </lineage>
</organism>
<proteinExistence type="predicted"/>
<evidence type="ECO:0000256" key="1">
    <source>
        <dbReference type="SAM" id="Phobius"/>
    </source>
</evidence>
<comment type="caution">
    <text evidence="2">The sequence shown here is derived from an EMBL/GenBank/DDBJ whole genome shotgun (WGS) entry which is preliminary data.</text>
</comment>
<reference evidence="2 3" key="1">
    <citation type="submission" date="2018-12" db="EMBL/GenBank/DDBJ databases">
        <title>Genome Sequence of Candidatus Viridilinea halotolerans isolated from saline sulfide-rich spring.</title>
        <authorList>
            <person name="Grouzdev D.S."/>
            <person name="Burganskaya E.I."/>
            <person name="Krutkina M.S."/>
            <person name="Sukhacheva M.V."/>
            <person name="Gorlenko V.M."/>
        </authorList>
    </citation>
    <scope>NUCLEOTIDE SEQUENCE [LARGE SCALE GENOMIC DNA]</scope>
    <source>
        <strain evidence="2">Chok-6</strain>
    </source>
</reference>
<evidence type="ECO:0000313" key="2">
    <source>
        <dbReference type="EMBL" id="RRR71086.1"/>
    </source>
</evidence>